<proteinExistence type="predicted"/>
<keyword evidence="1" id="KW-0812">Transmembrane</keyword>
<sequence length="31" mass="3309">MLSLPKTAAEVAATLLCLLIVGAFIRVYLFA</sequence>
<organism evidence="2 3">
    <name type="scientific">Serratia quinivorans</name>
    <dbReference type="NCBI Taxonomy" id="137545"/>
    <lineage>
        <taxon>Bacteria</taxon>
        <taxon>Pseudomonadati</taxon>
        <taxon>Pseudomonadota</taxon>
        <taxon>Gammaproteobacteria</taxon>
        <taxon>Enterobacterales</taxon>
        <taxon>Yersiniaceae</taxon>
        <taxon>Serratia</taxon>
    </lineage>
</organism>
<dbReference type="AlphaFoldDB" id="A0A2X2H2Y4"/>
<name>A0A2X2H2Y4_9GAMM</name>
<evidence type="ECO:0000313" key="2">
    <source>
        <dbReference type="EMBL" id="SUI49445.1"/>
    </source>
</evidence>
<protein>
    <submittedName>
        <fullName evidence="2">Uncharacterized protein</fullName>
    </submittedName>
</protein>
<keyword evidence="1" id="KW-0472">Membrane</keyword>
<reference evidence="2 3" key="1">
    <citation type="submission" date="2018-06" db="EMBL/GenBank/DDBJ databases">
        <authorList>
            <consortium name="Pathogen Informatics"/>
            <person name="Doyle S."/>
        </authorList>
    </citation>
    <scope>NUCLEOTIDE SEQUENCE [LARGE SCALE GENOMIC DNA]</scope>
    <source>
        <strain evidence="2 3">NCTC11544</strain>
    </source>
</reference>
<dbReference type="EMBL" id="UGYN01000002">
    <property type="protein sequence ID" value="SUI49445.1"/>
    <property type="molecule type" value="Genomic_DNA"/>
</dbReference>
<feature type="transmembrane region" description="Helical" evidence="1">
    <location>
        <begin position="12"/>
        <end position="29"/>
    </location>
</feature>
<keyword evidence="1" id="KW-1133">Transmembrane helix</keyword>
<evidence type="ECO:0000313" key="3">
    <source>
        <dbReference type="Proteomes" id="UP000255529"/>
    </source>
</evidence>
<gene>
    <name evidence="2" type="ORF">NCTC11544_01059</name>
</gene>
<accession>A0A2X2H2Y4</accession>
<evidence type="ECO:0000256" key="1">
    <source>
        <dbReference type="SAM" id="Phobius"/>
    </source>
</evidence>
<dbReference type="Proteomes" id="UP000255529">
    <property type="component" value="Unassembled WGS sequence"/>
</dbReference>